<accession>K0T8W8</accession>
<dbReference type="EMBL" id="AGNL01013839">
    <property type="protein sequence ID" value="EJK66982.1"/>
    <property type="molecule type" value="Genomic_DNA"/>
</dbReference>
<feature type="compositionally biased region" description="Polar residues" evidence="1">
    <location>
        <begin position="341"/>
        <end position="364"/>
    </location>
</feature>
<proteinExistence type="predicted"/>
<sequence>MDPKMAAHRLKAGLIDIVSDKHRVEHPDTGYARSVSENVEQLKTEYSAFQGNLKNLVLLYKTRHQLLESINENGLYSIKTAKCFNEMYGGYGCPLASIVVPGRKKASVVDIPDEPVDSIAEIAPSPTKGASFEEDQFVASKSSSSKLNDDVGVMGPGEARDEFRGANVLREPDGIVSPRQKSIHASAPNMDSFVEKADRSGRASDPPTANSVKDETMEDETMASKENVRGSCDPPSAHAEFPDDEMGASVERGDTGSSMAVNHMESVNIIVDDDDDSFTAEILGEGGAAETTKAIDPEETEKDQDEIEAFRGNDDSFQEIAKDTKDTDEGRQSLPKEPDSNVPSEDATSSLEPRTESEYLNLSNEGEVLVVPLNESDDIRTPSAPTLKDIEDSTRGAIV</sequence>
<reference evidence="2 3" key="1">
    <citation type="journal article" date="2012" name="Genome Biol.">
        <title>Genome and low-iron response of an oceanic diatom adapted to chronic iron limitation.</title>
        <authorList>
            <person name="Lommer M."/>
            <person name="Specht M."/>
            <person name="Roy A.S."/>
            <person name="Kraemer L."/>
            <person name="Andreson R."/>
            <person name="Gutowska M.A."/>
            <person name="Wolf J."/>
            <person name="Bergner S.V."/>
            <person name="Schilhabel M.B."/>
            <person name="Klostermeier U.C."/>
            <person name="Beiko R.G."/>
            <person name="Rosenstiel P."/>
            <person name="Hippler M."/>
            <person name="Laroche J."/>
        </authorList>
    </citation>
    <scope>NUCLEOTIDE SEQUENCE [LARGE SCALE GENOMIC DNA]</scope>
    <source>
        <strain evidence="2 3">CCMP1005</strain>
    </source>
</reference>
<evidence type="ECO:0000313" key="2">
    <source>
        <dbReference type="EMBL" id="EJK66982.1"/>
    </source>
</evidence>
<name>K0T8W8_THAOC</name>
<protein>
    <submittedName>
        <fullName evidence="2">Uncharacterized protein</fullName>
    </submittedName>
</protein>
<dbReference type="AlphaFoldDB" id="K0T8W8"/>
<feature type="region of interest" description="Disordered" evidence="1">
    <location>
        <begin position="168"/>
        <end position="256"/>
    </location>
</feature>
<gene>
    <name evidence="2" type="ORF">THAOC_12040</name>
</gene>
<comment type="caution">
    <text evidence="2">The sequence shown here is derived from an EMBL/GenBank/DDBJ whole genome shotgun (WGS) entry which is preliminary data.</text>
</comment>
<keyword evidence="3" id="KW-1185">Reference proteome</keyword>
<evidence type="ECO:0000313" key="3">
    <source>
        <dbReference type="Proteomes" id="UP000266841"/>
    </source>
</evidence>
<feature type="compositionally biased region" description="Basic and acidic residues" evidence="1">
    <location>
        <begin position="308"/>
        <end position="339"/>
    </location>
</feature>
<organism evidence="2 3">
    <name type="scientific">Thalassiosira oceanica</name>
    <name type="common">Marine diatom</name>
    <dbReference type="NCBI Taxonomy" id="159749"/>
    <lineage>
        <taxon>Eukaryota</taxon>
        <taxon>Sar</taxon>
        <taxon>Stramenopiles</taxon>
        <taxon>Ochrophyta</taxon>
        <taxon>Bacillariophyta</taxon>
        <taxon>Coscinodiscophyceae</taxon>
        <taxon>Thalassiosirophycidae</taxon>
        <taxon>Thalassiosirales</taxon>
        <taxon>Thalassiosiraceae</taxon>
        <taxon>Thalassiosira</taxon>
    </lineage>
</organism>
<feature type="compositionally biased region" description="Basic and acidic residues" evidence="1">
    <location>
        <begin position="388"/>
        <end position="399"/>
    </location>
</feature>
<feature type="non-terminal residue" evidence="2">
    <location>
        <position position="399"/>
    </location>
</feature>
<feature type="compositionally biased region" description="Acidic residues" evidence="1">
    <location>
        <begin position="297"/>
        <end position="307"/>
    </location>
</feature>
<dbReference type="Proteomes" id="UP000266841">
    <property type="component" value="Unassembled WGS sequence"/>
</dbReference>
<evidence type="ECO:0000256" key="1">
    <source>
        <dbReference type="SAM" id="MobiDB-lite"/>
    </source>
</evidence>
<feature type="compositionally biased region" description="Basic and acidic residues" evidence="1">
    <location>
        <begin position="193"/>
        <end position="202"/>
    </location>
</feature>
<feature type="region of interest" description="Disordered" evidence="1">
    <location>
        <begin position="278"/>
        <end position="399"/>
    </location>
</feature>